<evidence type="ECO:0000259" key="7">
    <source>
        <dbReference type="PROSITE" id="PS50048"/>
    </source>
</evidence>
<name>A0A2V5HQI4_9EURO</name>
<dbReference type="PANTHER" id="PTHR47431">
    <property type="entry name" value="ZN(II)2CYS6 TRANSCRIPTION FACTOR (EUROFUNG)-RELATED"/>
    <property type="match status" value="1"/>
</dbReference>
<keyword evidence="1" id="KW-0479">Metal-binding</keyword>
<evidence type="ECO:0000256" key="4">
    <source>
        <dbReference type="ARBA" id="ARBA00023163"/>
    </source>
</evidence>
<proteinExistence type="predicted"/>
<keyword evidence="9" id="KW-1185">Reference proteome</keyword>
<dbReference type="CDD" id="cd12148">
    <property type="entry name" value="fungal_TF_MHR"/>
    <property type="match status" value="1"/>
</dbReference>
<keyword evidence="5" id="KW-0539">Nucleus</keyword>
<gene>
    <name evidence="8" type="ORF">BP00DRAFT_51624</name>
</gene>
<dbReference type="InterPro" id="IPR001138">
    <property type="entry name" value="Zn2Cys6_DnaBD"/>
</dbReference>
<dbReference type="GO" id="GO:0003677">
    <property type="term" value="F:DNA binding"/>
    <property type="evidence" value="ECO:0007669"/>
    <property type="project" value="UniProtKB-KW"/>
</dbReference>
<dbReference type="GO" id="GO:0006351">
    <property type="term" value="P:DNA-templated transcription"/>
    <property type="evidence" value="ECO:0007669"/>
    <property type="project" value="InterPro"/>
</dbReference>
<keyword evidence="3" id="KW-0238">DNA-binding</keyword>
<dbReference type="SMART" id="SM00066">
    <property type="entry name" value="GAL4"/>
    <property type="match status" value="1"/>
</dbReference>
<dbReference type="Pfam" id="PF04082">
    <property type="entry name" value="Fungal_trans"/>
    <property type="match status" value="1"/>
</dbReference>
<feature type="compositionally biased region" description="Polar residues" evidence="6">
    <location>
        <begin position="52"/>
        <end position="62"/>
    </location>
</feature>
<keyword evidence="2" id="KW-0805">Transcription regulation</keyword>
<dbReference type="AlphaFoldDB" id="A0A2V5HQI4"/>
<dbReference type="Pfam" id="PF00172">
    <property type="entry name" value="Zn_clus"/>
    <property type="match status" value="1"/>
</dbReference>
<dbReference type="GO" id="GO:0000981">
    <property type="term" value="F:DNA-binding transcription factor activity, RNA polymerase II-specific"/>
    <property type="evidence" value="ECO:0007669"/>
    <property type="project" value="InterPro"/>
</dbReference>
<dbReference type="PROSITE" id="PS50048">
    <property type="entry name" value="ZN2_CY6_FUNGAL_2"/>
    <property type="match status" value="1"/>
</dbReference>
<keyword evidence="4" id="KW-0804">Transcription</keyword>
<dbReference type="GO" id="GO:0008270">
    <property type="term" value="F:zinc ion binding"/>
    <property type="evidence" value="ECO:0007669"/>
    <property type="project" value="InterPro"/>
</dbReference>
<dbReference type="Proteomes" id="UP000248817">
    <property type="component" value="Unassembled WGS sequence"/>
</dbReference>
<accession>A0A2V5HQI4</accession>
<protein>
    <submittedName>
        <fullName evidence="8">Putative C6 transcription factor</fullName>
    </submittedName>
</protein>
<dbReference type="InterPro" id="IPR036864">
    <property type="entry name" value="Zn2-C6_fun-type_DNA-bd_sf"/>
</dbReference>
<dbReference type="PANTHER" id="PTHR47431:SF2">
    <property type="entry name" value="ZN(II)2CYS6 TRANSCRIPTION FACTOR (EUROFUNG)"/>
    <property type="match status" value="1"/>
</dbReference>
<dbReference type="PROSITE" id="PS00463">
    <property type="entry name" value="ZN2_CY6_FUNGAL_1"/>
    <property type="match status" value="1"/>
</dbReference>
<evidence type="ECO:0000313" key="8">
    <source>
        <dbReference type="EMBL" id="PYI26659.1"/>
    </source>
</evidence>
<dbReference type="EMBL" id="KZ825589">
    <property type="protein sequence ID" value="PYI26659.1"/>
    <property type="molecule type" value="Genomic_DNA"/>
</dbReference>
<dbReference type="GO" id="GO:0009893">
    <property type="term" value="P:positive regulation of metabolic process"/>
    <property type="evidence" value="ECO:0007669"/>
    <property type="project" value="UniProtKB-ARBA"/>
</dbReference>
<feature type="region of interest" description="Disordered" evidence="6">
    <location>
        <begin position="41"/>
        <end position="62"/>
    </location>
</feature>
<dbReference type="SMART" id="SM00906">
    <property type="entry name" value="Fungal_trans"/>
    <property type="match status" value="1"/>
</dbReference>
<organism evidence="8 9">
    <name type="scientific">Aspergillus indologenus CBS 114.80</name>
    <dbReference type="NCBI Taxonomy" id="1450541"/>
    <lineage>
        <taxon>Eukaryota</taxon>
        <taxon>Fungi</taxon>
        <taxon>Dikarya</taxon>
        <taxon>Ascomycota</taxon>
        <taxon>Pezizomycotina</taxon>
        <taxon>Eurotiomycetes</taxon>
        <taxon>Eurotiomycetidae</taxon>
        <taxon>Eurotiales</taxon>
        <taxon>Aspergillaceae</taxon>
        <taxon>Aspergillus</taxon>
        <taxon>Aspergillus subgen. Circumdati</taxon>
    </lineage>
</organism>
<evidence type="ECO:0000313" key="9">
    <source>
        <dbReference type="Proteomes" id="UP000248817"/>
    </source>
</evidence>
<evidence type="ECO:0000256" key="3">
    <source>
        <dbReference type="ARBA" id="ARBA00023125"/>
    </source>
</evidence>
<dbReference type="InterPro" id="IPR007219">
    <property type="entry name" value="XnlR_reg_dom"/>
</dbReference>
<evidence type="ECO:0000256" key="1">
    <source>
        <dbReference type="ARBA" id="ARBA00022723"/>
    </source>
</evidence>
<reference evidence="8 9" key="1">
    <citation type="submission" date="2018-02" db="EMBL/GenBank/DDBJ databases">
        <title>The genomes of Aspergillus section Nigri reveals drivers in fungal speciation.</title>
        <authorList>
            <consortium name="DOE Joint Genome Institute"/>
            <person name="Vesth T.C."/>
            <person name="Nybo J."/>
            <person name="Theobald S."/>
            <person name="Brandl J."/>
            <person name="Frisvad J.C."/>
            <person name="Nielsen K.F."/>
            <person name="Lyhne E.K."/>
            <person name="Kogle M.E."/>
            <person name="Kuo A."/>
            <person name="Riley R."/>
            <person name="Clum A."/>
            <person name="Nolan M."/>
            <person name="Lipzen A."/>
            <person name="Salamov A."/>
            <person name="Henrissat B."/>
            <person name="Wiebenga A."/>
            <person name="De vries R.P."/>
            <person name="Grigoriev I.V."/>
            <person name="Mortensen U.H."/>
            <person name="Andersen M.R."/>
            <person name="Baker S.E."/>
        </authorList>
    </citation>
    <scope>NUCLEOTIDE SEQUENCE [LARGE SCALE GENOMIC DNA]</scope>
    <source>
        <strain evidence="8 9">CBS 114.80</strain>
    </source>
</reference>
<dbReference type="SUPFAM" id="SSF57701">
    <property type="entry name" value="Zn2/Cys6 DNA-binding domain"/>
    <property type="match status" value="1"/>
</dbReference>
<dbReference type="Gene3D" id="4.10.240.10">
    <property type="entry name" value="Zn(2)-C6 fungal-type DNA-binding domain"/>
    <property type="match status" value="1"/>
</dbReference>
<sequence>MVRPAPLACTECRKQHLKCDAKTPSCSRCLENRFNCLYLPSRRGGRRKTRDATQQQPLATTPSYPRLLQQQPMTSHLATPSTIIPHHASSVNMTEVSPSSSGQQQELPIQLAEGIQDPTESDARLVRLYYENFHSAHPILVPAPLYEERKYPKYLHEVVVLIGSHFLPQSSASLSESALAELSASGERTPCKVQALLLYSILLCAREECPQSQIMFSTAVDIALELGMYRRDFATTSCDERDVEAESLRRTWWELFTVDVYMAALQKKVVLRCSSVPYDVALPCEESAYANHSNIPPPPTLAGFNKRIFTADDDDDGETDQSRYSSFSYRIEAVCILARVIVLNSLPETHRDHLQAVENALVSWTNHLPSTKVDIVDMYGSIDEMLFQAHTTIHYAAMLLHLPRSNLRPALPDTGAPISPVIPSRLSPSFTRHVHDIKATEASKQLSNLLSVRPSVQRYSPFVVFGLVLCGMVQLATSRIHPPECSDHHCNRIILVLGCLKTLKNKWSVANRAHHYLRNAASETFTAWIESRYPQASGSAPPASRNDASSNSSTIDSSAWIVAPGIPGALRSADADVQGLFSPGLLSAYIDPTCSEPLLLHTMPDLDFT</sequence>
<evidence type="ECO:0000256" key="2">
    <source>
        <dbReference type="ARBA" id="ARBA00023015"/>
    </source>
</evidence>
<dbReference type="CDD" id="cd00067">
    <property type="entry name" value="GAL4"/>
    <property type="match status" value="1"/>
</dbReference>
<feature type="domain" description="Zn(2)-C6 fungal-type" evidence="7">
    <location>
        <begin position="8"/>
        <end position="38"/>
    </location>
</feature>
<evidence type="ECO:0000256" key="6">
    <source>
        <dbReference type="SAM" id="MobiDB-lite"/>
    </source>
</evidence>
<evidence type="ECO:0000256" key="5">
    <source>
        <dbReference type="ARBA" id="ARBA00023242"/>
    </source>
</evidence>